<dbReference type="GO" id="GO:0043215">
    <property type="term" value="P:daunorubicin transport"/>
    <property type="evidence" value="ECO:0007669"/>
    <property type="project" value="InterPro"/>
</dbReference>
<dbReference type="GO" id="GO:1900753">
    <property type="term" value="P:doxorubicin transport"/>
    <property type="evidence" value="ECO:0007669"/>
    <property type="project" value="InterPro"/>
</dbReference>
<evidence type="ECO:0000256" key="4">
    <source>
        <dbReference type="ARBA" id="ARBA00022741"/>
    </source>
</evidence>
<protein>
    <submittedName>
        <fullName evidence="11">ATP-binding cassette domain-containing protein</fullName>
    </submittedName>
</protein>
<proteinExistence type="inferred from homology"/>
<evidence type="ECO:0000256" key="3">
    <source>
        <dbReference type="ARBA" id="ARBA00022475"/>
    </source>
</evidence>
<dbReference type="GO" id="GO:0005886">
    <property type="term" value="C:plasma membrane"/>
    <property type="evidence" value="ECO:0007669"/>
    <property type="project" value="UniProtKB-SubCell"/>
</dbReference>
<dbReference type="SUPFAM" id="SSF52540">
    <property type="entry name" value="P-loop containing nucleoside triphosphate hydrolases"/>
    <property type="match status" value="1"/>
</dbReference>
<evidence type="ECO:0000256" key="7">
    <source>
        <dbReference type="ARBA" id="ARBA00023136"/>
    </source>
</evidence>
<dbReference type="GO" id="GO:0016887">
    <property type="term" value="F:ATP hydrolysis activity"/>
    <property type="evidence" value="ECO:0007669"/>
    <property type="project" value="InterPro"/>
</dbReference>
<keyword evidence="12" id="KW-1185">Reference proteome</keyword>
<dbReference type="InterPro" id="IPR003593">
    <property type="entry name" value="AAA+_ATPase"/>
</dbReference>
<evidence type="ECO:0000313" key="12">
    <source>
        <dbReference type="Proteomes" id="UP000293865"/>
    </source>
</evidence>
<dbReference type="PROSITE" id="PS00211">
    <property type="entry name" value="ABC_TRANSPORTER_1"/>
    <property type="match status" value="1"/>
</dbReference>
<dbReference type="PANTHER" id="PTHR42711">
    <property type="entry name" value="ABC TRANSPORTER ATP-BINDING PROTEIN"/>
    <property type="match status" value="1"/>
</dbReference>
<dbReference type="SMART" id="SM00382">
    <property type="entry name" value="AAA"/>
    <property type="match status" value="1"/>
</dbReference>
<evidence type="ECO:0000256" key="2">
    <source>
        <dbReference type="ARBA" id="ARBA00022448"/>
    </source>
</evidence>
<keyword evidence="4" id="KW-0547">Nucleotide-binding</keyword>
<evidence type="ECO:0000313" key="11">
    <source>
        <dbReference type="EMBL" id="RXZ70096.1"/>
    </source>
</evidence>
<keyword evidence="2" id="KW-0813">Transport</keyword>
<dbReference type="PANTHER" id="PTHR42711:SF19">
    <property type="entry name" value="DOXORUBICIN RESISTANCE ATP-BINDING PROTEIN DRRA"/>
    <property type="match status" value="1"/>
</dbReference>
<dbReference type="EMBL" id="SDPN01000017">
    <property type="protein sequence ID" value="RXZ70096.1"/>
    <property type="molecule type" value="Genomic_DNA"/>
</dbReference>
<accession>A0A4V1QXL7</accession>
<dbReference type="AlphaFoldDB" id="A0A4V1QXL7"/>
<dbReference type="Pfam" id="PF00005">
    <property type="entry name" value="ABC_tran"/>
    <property type="match status" value="1"/>
</dbReference>
<dbReference type="GO" id="GO:0046677">
    <property type="term" value="P:response to antibiotic"/>
    <property type="evidence" value="ECO:0007669"/>
    <property type="project" value="UniProtKB-KW"/>
</dbReference>
<name>A0A4V1QXL7_9MICO</name>
<comment type="subcellular location">
    <subcellularLocation>
        <location evidence="1">Cell membrane</location>
        <topology evidence="1">Peripheral membrane protein</topology>
        <orientation evidence="1">Cytoplasmic side</orientation>
    </subcellularLocation>
</comment>
<keyword evidence="5 11" id="KW-0067">ATP-binding</keyword>
<dbReference type="InterPro" id="IPR050763">
    <property type="entry name" value="ABC_transporter_ATP-binding"/>
</dbReference>
<dbReference type="Gene3D" id="3.40.50.300">
    <property type="entry name" value="P-loop containing nucleotide triphosphate hydrolases"/>
    <property type="match status" value="1"/>
</dbReference>
<evidence type="ECO:0000256" key="1">
    <source>
        <dbReference type="ARBA" id="ARBA00004413"/>
    </source>
</evidence>
<evidence type="ECO:0000256" key="6">
    <source>
        <dbReference type="ARBA" id="ARBA00022967"/>
    </source>
</evidence>
<dbReference type="InterPro" id="IPR003439">
    <property type="entry name" value="ABC_transporter-like_ATP-bd"/>
</dbReference>
<dbReference type="OrthoDB" id="9804819at2"/>
<evidence type="ECO:0000256" key="9">
    <source>
        <dbReference type="ARBA" id="ARBA00049985"/>
    </source>
</evidence>
<evidence type="ECO:0000256" key="5">
    <source>
        <dbReference type="ARBA" id="ARBA00022840"/>
    </source>
</evidence>
<dbReference type="InterPro" id="IPR017871">
    <property type="entry name" value="ABC_transporter-like_CS"/>
</dbReference>
<keyword evidence="8" id="KW-0046">Antibiotic resistance</keyword>
<dbReference type="Proteomes" id="UP000293865">
    <property type="component" value="Unassembled WGS sequence"/>
</dbReference>
<keyword evidence="3" id="KW-1003">Cell membrane</keyword>
<dbReference type="InterPro" id="IPR027417">
    <property type="entry name" value="P-loop_NTPase"/>
</dbReference>
<comment type="caution">
    <text evidence="11">The sequence shown here is derived from an EMBL/GenBank/DDBJ whole genome shotgun (WGS) entry which is preliminary data.</text>
</comment>
<evidence type="ECO:0000256" key="8">
    <source>
        <dbReference type="ARBA" id="ARBA00023251"/>
    </source>
</evidence>
<feature type="domain" description="ABC transporter" evidence="10">
    <location>
        <begin position="5"/>
        <end position="235"/>
    </location>
</feature>
<dbReference type="RefSeq" id="WP_129520864.1">
    <property type="nucleotide sequence ID" value="NZ_SDPN01000017.1"/>
</dbReference>
<dbReference type="GO" id="GO:0005524">
    <property type="term" value="F:ATP binding"/>
    <property type="evidence" value="ECO:0007669"/>
    <property type="project" value="UniProtKB-KW"/>
</dbReference>
<dbReference type="PROSITE" id="PS50893">
    <property type="entry name" value="ABC_TRANSPORTER_2"/>
    <property type="match status" value="1"/>
</dbReference>
<comment type="similarity">
    <text evidence="9">Belongs to the ABC transporter superfamily. Drug exporter-1 (DrugE1) (TC 3.A.1.105) family.</text>
</comment>
<sequence>MTLAIDARGLRKRFGRTDVLAGLDLAVPAGTVFALLGPNGAGKTTTINILTTLVQADAGTAHVAGFDVAAEPEEVKRRISLTGQSAAVDEVLTGTENLVMMGRLSGLGRTEARTRAAELLERFGLTDAATRRVGTYSGGMRRRLDLALSLILALPVVFLDEPTTGLDTRSRQELWSVIRSLADAGTTVFLTTQYLEEADRLADRIAVLDNGRIAAEGTADELKARIGGDVVELRDAGGELLVELPTDGTVHGLRAAIDELDRRAASGAPGVSVTIRRPSLDDVFLAITAGGSPATPSADGLARPELIESK</sequence>
<reference evidence="11 12" key="1">
    <citation type="submission" date="2019-01" db="EMBL/GenBank/DDBJ databases">
        <title>Agromyces.</title>
        <authorList>
            <person name="Li J."/>
        </authorList>
    </citation>
    <scope>NUCLEOTIDE SEQUENCE [LARGE SCALE GENOMIC DNA]</scope>
    <source>
        <strain evidence="11 12">DSM 15934</strain>
    </source>
</reference>
<keyword evidence="7" id="KW-0472">Membrane</keyword>
<keyword evidence="6" id="KW-1278">Translocase</keyword>
<gene>
    <name evidence="11" type="ORF">ESP51_10555</name>
</gene>
<organism evidence="11 12">
    <name type="scientific">Agromyces albus</name>
    <dbReference type="NCBI Taxonomy" id="205332"/>
    <lineage>
        <taxon>Bacteria</taxon>
        <taxon>Bacillati</taxon>
        <taxon>Actinomycetota</taxon>
        <taxon>Actinomycetes</taxon>
        <taxon>Micrococcales</taxon>
        <taxon>Microbacteriaceae</taxon>
        <taxon>Agromyces</taxon>
    </lineage>
</organism>
<evidence type="ECO:0000259" key="10">
    <source>
        <dbReference type="PROSITE" id="PS50893"/>
    </source>
</evidence>
<dbReference type="NCBIfam" id="TIGR01188">
    <property type="entry name" value="drrA"/>
    <property type="match status" value="1"/>
</dbReference>
<dbReference type="InterPro" id="IPR005894">
    <property type="entry name" value="DrrA"/>
</dbReference>